<dbReference type="EMBL" id="WBJY01000001">
    <property type="protein sequence ID" value="KAB1648834.1"/>
    <property type="molecule type" value="Genomic_DNA"/>
</dbReference>
<dbReference type="GO" id="GO:0016779">
    <property type="term" value="F:nucleotidyltransferase activity"/>
    <property type="evidence" value="ECO:0007669"/>
    <property type="project" value="UniProtKB-ARBA"/>
</dbReference>
<sequence>MSASGNGQDSGAGNVGPGGMPWSGAASGPGAASSPGVASETGAVASETGAVAAAIVLAGGRASRLGGTSKVLLRIHGRPALARVIDALIAAHRSSIAVVGPADEVVAALRHDPATSGGGTAGDDERRSVVRVAIEEDRFGGPAVAVAAGVAELLDAGVPGDALVDLLPCDLVRPADVVAALDAALEAPSDEGRGAASSLSAASHDAGADGVMLVDEDGREQWLATRIRLDALNSALAGVEAGEPLRGRLGGLRLSRHAVGANVTPDIDTPSDVAAYGAVVHLGNGPLCL</sequence>
<feature type="compositionally biased region" description="Low complexity" evidence="1">
    <location>
        <begin position="22"/>
        <end position="38"/>
    </location>
</feature>
<dbReference type="AlphaFoldDB" id="A0A6H9WR93"/>
<gene>
    <name evidence="3" type="ORF">F8O04_00575</name>
</gene>
<dbReference type="RefSeq" id="WP_158027388.1">
    <property type="nucleotide sequence ID" value="NZ_BMHG01000001.1"/>
</dbReference>
<keyword evidence="4" id="KW-1185">Reference proteome</keyword>
<dbReference type="OrthoDB" id="4408226at2"/>
<proteinExistence type="predicted"/>
<organism evidence="3 4">
    <name type="scientific">Pseudoclavibacter endophyticus</name>
    <dbReference type="NCBI Taxonomy" id="1778590"/>
    <lineage>
        <taxon>Bacteria</taxon>
        <taxon>Bacillati</taxon>
        <taxon>Actinomycetota</taxon>
        <taxon>Actinomycetes</taxon>
        <taxon>Micrococcales</taxon>
        <taxon>Microbacteriaceae</taxon>
        <taxon>Pseudoclavibacter</taxon>
    </lineage>
</organism>
<feature type="region of interest" description="Disordered" evidence="1">
    <location>
        <begin position="1"/>
        <end position="38"/>
    </location>
</feature>
<accession>A0A6H9WR93</accession>
<feature type="compositionally biased region" description="Gly residues" evidence="1">
    <location>
        <begin position="8"/>
        <end position="21"/>
    </location>
</feature>
<evidence type="ECO:0000313" key="4">
    <source>
        <dbReference type="Proteomes" id="UP000431744"/>
    </source>
</evidence>
<dbReference type="SUPFAM" id="SSF53448">
    <property type="entry name" value="Nucleotide-diphospho-sugar transferases"/>
    <property type="match status" value="1"/>
</dbReference>
<reference evidence="3 4" key="1">
    <citation type="submission" date="2019-09" db="EMBL/GenBank/DDBJ databases">
        <title>Phylogeny of genus Pseudoclavibacter and closely related genus.</title>
        <authorList>
            <person name="Li Y."/>
        </authorList>
    </citation>
    <scope>NUCLEOTIDE SEQUENCE [LARGE SCALE GENOMIC DNA]</scope>
    <source>
        <strain evidence="3 4">EGI 60007</strain>
    </source>
</reference>
<dbReference type="InterPro" id="IPR029044">
    <property type="entry name" value="Nucleotide-diphossugar_trans"/>
</dbReference>
<dbReference type="InterPro" id="IPR025877">
    <property type="entry name" value="MobA-like_NTP_Trfase"/>
</dbReference>
<protein>
    <submittedName>
        <fullName evidence="3">NTP transferase domain-containing protein</fullName>
    </submittedName>
</protein>
<dbReference type="Proteomes" id="UP000431744">
    <property type="component" value="Unassembled WGS sequence"/>
</dbReference>
<evidence type="ECO:0000256" key="1">
    <source>
        <dbReference type="SAM" id="MobiDB-lite"/>
    </source>
</evidence>
<dbReference type="Gene3D" id="3.90.550.10">
    <property type="entry name" value="Spore Coat Polysaccharide Biosynthesis Protein SpsA, Chain A"/>
    <property type="match status" value="1"/>
</dbReference>
<feature type="domain" description="MobA-like NTP transferase" evidence="2">
    <location>
        <begin position="54"/>
        <end position="229"/>
    </location>
</feature>
<dbReference type="Pfam" id="PF12804">
    <property type="entry name" value="NTP_transf_3"/>
    <property type="match status" value="1"/>
</dbReference>
<keyword evidence="3" id="KW-0808">Transferase</keyword>
<comment type="caution">
    <text evidence="3">The sequence shown here is derived from an EMBL/GenBank/DDBJ whole genome shotgun (WGS) entry which is preliminary data.</text>
</comment>
<name>A0A6H9WR93_9MICO</name>
<evidence type="ECO:0000313" key="3">
    <source>
        <dbReference type="EMBL" id="KAB1648834.1"/>
    </source>
</evidence>
<evidence type="ECO:0000259" key="2">
    <source>
        <dbReference type="Pfam" id="PF12804"/>
    </source>
</evidence>